<dbReference type="EMBL" id="SNXY01000008">
    <property type="protein sequence ID" value="TDP84300.1"/>
    <property type="molecule type" value="Genomic_DNA"/>
</dbReference>
<keyword evidence="6 7" id="KW-0472">Membrane</keyword>
<dbReference type="OrthoDB" id="273988at2"/>
<dbReference type="AlphaFoldDB" id="A0A4R6RDN4"/>
<feature type="transmembrane region" description="Helical" evidence="7">
    <location>
        <begin position="360"/>
        <end position="378"/>
    </location>
</feature>
<evidence type="ECO:0000256" key="5">
    <source>
        <dbReference type="ARBA" id="ARBA00022989"/>
    </source>
</evidence>
<evidence type="ECO:0000313" key="8">
    <source>
        <dbReference type="EMBL" id="TDP84300.1"/>
    </source>
</evidence>
<dbReference type="RefSeq" id="WP_126540313.1">
    <property type="nucleotide sequence ID" value="NZ_BSPM01000002.1"/>
</dbReference>
<evidence type="ECO:0000256" key="6">
    <source>
        <dbReference type="ARBA" id="ARBA00023136"/>
    </source>
</evidence>
<dbReference type="Proteomes" id="UP000294547">
    <property type="component" value="Unassembled WGS sequence"/>
</dbReference>
<dbReference type="Pfam" id="PF07787">
    <property type="entry name" value="TMEM43"/>
    <property type="match status" value="1"/>
</dbReference>
<feature type="transmembrane region" description="Helical" evidence="7">
    <location>
        <begin position="21"/>
        <end position="41"/>
    </location>
</feature>
<proteinExistence type="predicted"/>
<reference evidence="8 9" key="1">
    <citation type="submission" date="2019-03" db="EMBL/GenBank/DDBJ databases">
        <title>Genomic Encyclopedia of Type Strains, Phase IV (KMG-IV): sequencing the most valuable type-strain genomes for metagenomic binning, comparative biology and taxonomic classification.</title>
        <authorList>
            <person name="Goeker M."/>
        </authorList>
    </citation>
    <scope>NUCLEOTIDE SEQUENCE [LARGE SCALE GENOMIC DNA]</scope>
    <source>
        <strain evidence="8 9">DSM 102969</strain>
    </source>
</reference>
<comment type="subcellular location">
    <subcellularLocation>
        <location evidence="1">Endomembrane system</location>
        <topology evidence="1">Multi-pass membrane protein</topology>
    </subcellularLocation>
    <subcellularLocation>
        <location evidence="2">Endoplasmic reticulum membrane</location>
    </subcellularLocation>
</comment>
<accession>A0A4R6RDN4</accession>
<feature type="transmembrane region" description="Helical" evidence="7">
    <location>
        <begin position="295"/>
        <end position="313"/>
    </location>
</feature>
<comment type="caution">
    <text evidence="8">The sequence shown here is derived from an EMBL/GenBank/DDBJ whole genome shotgun (WGS) entry which is preliminary data.</text>
</comment>
<evidence type="ECO:0000256" key="1">
    <source>
        <dbReference type="ARBA" id="ARBA00004127"/>
    </source>
</evidence>
<evidence type="ECO:0000313" key="9">
    <source>
        <dbReference type="Proteomes" id="UP000294547"/>
    </source>
</evidence>
<evidence type="ECO:0000256" key="2">
    <source>
        <dbReference type="ARBA" id="ARBA00004586"/>
    </source>
</evidence>
<gene>
    <name evidence="8" type="ORF">EDD54_2906</name>
</gene>
<keyword evidence="3 7" id="KW-0812">Transmembrane</keyword>
<evidence type="ECO:0000256" key="3">
    <source>
        <dbReference type="ARBA" id="ARBA00022692"/>
    </source>
</evidence>
<organism evidence="8 9">
    <name type="scientific">Oharaeibacter diazotrophicus</name>
    <dbReference type="NCBI Taxonomy" id="1920512"/>
    <lineage>
        <taxon>Bacteria</taxon>
        <taxon>Pseudomonadati</taxon>
        <taxon>Pseudomonadota</taxon>
        <taxon>Alphaproteobacteria</taxon>
        <taxon>Hyphomicrobiales</taxon>
        <taxon>Pleomorphomonadaceae</taxon>
        <taxon>Oharaeibacter</taxon>
    </lineage>
</organism>
<keyword evidence="9" id="KW-1185">Reference proteome</keyword>
<evidence type="ECO:0000256" key="4">
    <source>
        <dbReference type="ARBA" id="ARBA00022824"/>
    </source>
</evidence>
<protein>
    <submittedName>
        <fullName evidence="8">Uncharacterized protein DUF1625</fullName>
    </submittedName>
</protein>
<dbReference type="InterPro" id="IPR012430">
    <property type="entry name" value="TMEM43_fam"/>
</dbReference>
<evidence type="ECO:0000256" key="7">
    <source>
        <dbReference type="SAM" id="Phobius"/>
    </source>
</evidence>
<dbReference type="GO" id="GO:0071763">
    <property type="term" value="P:nuclear membrane organization"/>
    <property type="evidence" value="ECO:0007669"/>
    <property type="project" value="TreeGrafter"/>
</dbReference>
<dbReference type="GO" id="GO:0006629">
    <property type="term" value="P:lipid metabolic process"/>
    <property type="evidence" value="ECO:0007669"/>
    <property type="project" value="TreeGrafter"/>
</dbReference>
<keyword evidence="4" id="KW-0256">Endoplasmic reticulum</keyword>
<dbReference type="GO" id="GO:0012505">
    <property type="term" value="C:endomembrane system"/>
    <property type="evidence" value="ECO:0007669"/>
    <property type="project" value="UniProtKB-SubCell"/>
</dbReference>
<sequence>MARDRFTEVTSVSWFGRLKRSVGGVVFGLLLLVVATIGLFWNEGRAVTTARSLAEGKGLVVSVDAGTIDRANEGRLVHVAAPVTLDGEVADDVFPVRAAAIRLVRRVEMYQWRQSSQSETRKTLGGGEETVTTYSYDKVWQEGRIDSSDFREPSGHDNPSLPVESRTVSAASARLGAFRIDEGVLDQVGSERPLAVDAARADDFAAALGDGRRARVVGGEVRIGTDPDRPAVGDLRIRFATVPPGPVSAIGRQTGDGLSAYQTESGDALLMAEDGTVAADVMFAHAESANTTLTWVIRLVGVLATWIGFALVLGPLSVVFDVIPFLGSLVGFGTGLVAAVLTAVTAPVVIAVAWFWYRPLVSLAVLAVAGLLVAFLMWRGRARAATAT</sequence>
<dbReference type="PANTHER" id="PTHR13416">
    <property type="match status" value="1"/>
</dbReference>
<feature type="transmembrane region" description="Helical" evidence="7">
    <location>
        <begin position="325"/>
        <end position="354"/>
    </location>
</feature>
<name>A0A4R6RDN4_9HYPH</name>
<keyword evidence="5 7" id="KW-1133">Transmembrane helix</keyword>
<dbReference type="PANTHER" id="PTHR13416:SF2">
    <property type="entry name" value="TRANSMEMBRANE PROTEIN 43"/>
    <property type="match status" value="1"/>
</dbReference>